<dbReference type="PANTHER" id="PTHR45770">
    <property type="entry name" value="ATP-DEPENDENT 6-PHOSPHOFRUCTOKINASE 1"/>
    <property type="match status" value="1"/>
</dbReference>
<accession>A0ABP9UMD8</accession>
<evidence type="ECO:0000256" key="11">
    <source>
        <dbReference type="ARBA" id="ARBA00048072"/>
    </source>
</evidence>
<dbReference type="RefSeq" id="WP_353566538.1">
    <property type="nucleotide sequence ID" value="NZ_BAABRI010000007.1"/>
</dbReference>
<feature type="binding site" evidence="12">
    <location>
        <begin position="365"/>
        <end position="368"/>
    </location>
    <ligand>
        <name>substrate</name>
    </ligand>
</feature>
<evidence type="ECO:0000256" key="3">
    <source>
        <dbReference type="ARBA" id="ARBA00022679"/>
    </source>
</evidence>
<dbReference type="InterPro" id="IPR012004">
    <property type="entry name" value="PyroP-dep_PFK_TP0108"/>
</dbReference>
<dbReference type="EC" id="2.7.1.11" evidence="12"/>
<name>A0ABP9UMD8_9BACT</name>
<dbReference type="NCBIfam" id="NF005301">
    <property type="entry name" value="PRK06830.1"/>
    <property type="match status" value="1"/>
</dbReference>
<reference evidence="14 15" key="1">
    <citation type="submission" date="2024-02" db="EMBL/GenBank/DDBJ databases">
        <title>Haloferula sargassicola NBRC 104335.</title>
        <authorList>
            <person name="Ichikawa N."/>
            <person name="Katano-Makiyama Y."/>
            <person name="Hidaka K."/>
        </authorList>
    </citation>
    <scope>NUCLEOTIDE SEQUENCE [LARGE SCALE GENOMIC DNA]</scope>
    <source>
        <strain evidence="14 15">NBRC 104335</strain>
    </source>
</reference>
<keyword evidence="3 12" id="KW-0808">Transferase</keyword>
<sequence>MSYHNISHQELQIDNLGEKRFPSPGWQRNFSPEGTGWHTDGDRILLCDHTTIVEKAIAAGEPLPSIELAGPRKEIFFNPSQTCVAVVTCGGLCPGLNDVIRTIVMQSYYAYGVRRILGIQYGYEGLDPAFGHRPLELTPEMVMNLPYFGGTFLGSSRGRKDTKVMVNRLEALGVNILFVIGGDGSQRGATDLYEECQSRGNGISVIGVPKTIDNDLMFMDRSFGYQTAFAAACHAVTGAHAEARGARNGIGLVKLMGRDSGFIACSSALATGEVNFVLVPEVEFELDGEHGFLAALDRRLEQRGHAVIVVAEGAGQDLIPVSDARLDASGNKLHEDIGVFLKDRINAYFKNQGKEATLKYIDPSYTIRSGPAAPEDRVFCLNLARHAVHAGMAGKTGMVVARWHQRFVHLPMKVVTRGRKKVDPNGDFWRSVVEATGQPSVMRA</sequence>
<evidence type="ECO:0000256" key="7">
    <source>
        <dbReference type="ARBA" id="ARBA00022840"/>
    </source>
</evidence>
<comment type="subunit">
    <text evidence="12">Homodimer.</text>
</comment>
<dbReference type="HAMAP" id="MF_01981">
    <property type="entry name" value="Phosphofructokinase_II_X"/>
    <property type="match status" value="1"/>
</dbReference>
<keyword evidence="4 12" id="KW-0479">Metal-binding</keyword>
<comment type="cofactor">
    <cofactor evidence="1 12">
        <name>Mg(2+)</name>
        <dbReference type="ChEBI" id="CHEBI:18420"/>
    </cofactor>
</comment>
<dbReference type="InterPro" id="IPR000023">
    <property type="entry name" value="Phosphofructokinase_dom"/>
</dbReference>
<dbReference type="InterPro" id="IPR022953">
    <property type="entry name" value="ATP_PFK"/>
</dbReference>
<feature type="binding site" evidence="12">
    <location>
        <begin position="256"/>
        <end position="258"/>
    </location>
    <ligand>
        <name>substrate</name>
    </ligand>
</feature>
<feature type="binding site" evidence="12">
    <location>
        <position position="91"/>
    </location>
    <ligand>
        <name>ATP</name>
        <dbReference type="ChEBI" id="CHEBI:30616"/>
    </ligand>
</feature>
<evidence type="ECO:0000313" key="15">
    <source>
        <dbReference type="Proteomes" id="UP001476282"/>
    </source>
</evidence>
<dbReference type="PIRSF" id="PIRSF000534">
    <property type="entry name" value="PPi_PFK_TP0108"/>
    <property type="match status" value="1"/>
</dbReference>
<evidence type="ECO:0000313" key="14">
    <source>
        <dbReference type="EMBL" id="GAA5482395.1"/>
    </source>
</evidence>
<feature type="site" description="Important for substrate specificity; cannot use PPi as phosphoryl donor" evidence="12">
    <location>
        <position position="184"/>
    </location>
</feature>
<keyword evidence="8 12" id="KW-0460">Magnesium</keyword>
<evidence type="ECO:0000256" key="6">
    <source>
        <dbReference type="ARBA" id="ARBA00022777"/>
    </source>
</evidence>
<keyword evidence="15" id="KW-1185">Reference proteome</keyword>
<organism evidence="14 15">
    <name type="scientific">Haloferula sargassicola</name>
    <dbReference type="NCBI Taxonomy" id="490096"/>
    <lineage>
        <taxon>Bacteria</taxon>
        <taxon>Pseudomonadati</taxon>
        <taxon>Verrucomicrobiota</taxon>
        <taxon>Verrucomicrobiia</taxon>
        <taxon>Verrucomicrobiales</taxon>
        <taxon>Verrucomicrobiaceae</taxon>
        <taxon>Haloferula</taxon>
    </lineage>
</organism>
<evidence type="ECO:0000256" key="8">
    <source>
        <dbReference type="ARBA" id="ARBA00022842"/>
    </source>
</evidence>
<comment type="subcellular location">
    <subcellularLocation>
        <location evidence="12">Cytoplasm</location>
    </subcellularLocation>
</comment>
<feature type="binding site" evidence="12">
    <location>
        <begin position="157"/>
        <end position="158"/>
    </location>
    <ligand>
        <name>ATP</name>
        <dbReference type="ChEBI" id="CHEBI:30616"/>
    </ligand>
</feature>
<protein>
    <recommendedName>
        <fullName evidence="12">ATP-dependent 6-phosphofructokinase</fullName>
        <shortName evidence="12">ATP-PFK</shortName>
        <shortName evidence="12">Phosphofructokinase</shortName>
        <ecNumber evidence="12">2.7.1.11</ecNumber>
    </recommendedName>
    <alternativeName>
        <fullName evidence="12">Phosphohexokinase</fullName>
    </alternativeName>
</protein>
<gene>
    <name evidence="14" type="primary">pfkA_2</name>
    <name evidence="12" type="synonym">pfkA</name>
    <name evidence="14" type="ORF">Hsar01_01614</name>
</gene>
<evidence type="ECO:0000256" key="9">
    <source>
        <dbReference type="ARBA" id="ARBA00023152"/>
    </source>
</evidence>
<feature type="binding site" evidence="12">
    <location>
        <begin position="211"/>
        <end position="213"/>
    </location>
    <ligand>
        <name>substrate</name>
    </ligand>
</feature>
<comment type="similarity">
    <text evidence="12">Belongs to the phosphofructokinase type A (PFKA) family. PPi-dependent PFK group II subfamily. Atypical ATP-dependent clade 'X' sub-subfamily.</text>
</comment>
<dbReference type="InterPro" id="IPR035966">
    <property type="entry name" value="PKF_sf"/>
</dbReference>
<proteinExistence type="inferred from homology"/>
<feature type="binding site" evidence="12">
    <location>
        <position position="312"/>
    </location>
    <ligand>
        <name>substrate</name>
    </ligand>
</feature>
<keyword evidence="12" id="KW-0963">Cytoplasm</keyword>
<dbReference type="Proteomes" id="UP001476282">
    <property type="component" value="Unassembled WGS sequence"/>
</dbReference>
<evidence type="ECO:0000256" key="1">
    <source>
        <dbReference type="ARBA" id="ARBA00001946"/>
    </source>
</evidence>
<evidence type="ECO:0000256" key="4">
    <source>
        <dbReference type="ARBA" id="ARBA00022723"/>
    </source>
</evidence>
<evidence type="ECO:0000256" key="5">
    <source>
        <dbReference type="ARBA" id="ARBA00022741"/>
    </source>
</evidence>
<comment type="caution">
    <text evidence="14">The sequence shown here is derived from an EMBL/GenBank/DDBJ whole genome shotgun (WGS) entry which is preliminary data.</text>
</comment>
<evidence type="ECO:0000256" key="2">
    <source>
        <dbReference type="ARBA" id="ARBA00003138"/>
    </source>
</evidence>
<keyword evidence="6 12" id="KW-0418">Kinase</keyword>
<feature type="binding site" evidence="12">
    <location>
        <begin position="182"/>
        <end position="185"/>
    </location>
    <ligand>
        <name>ATP</name>
        <dbReference type="ChEBI" id="CHEBI:30616"/>
    </ligand>
</feature>
<keyword evidence="9 12" id="KW-0324">Glycolysis</keyword>
<evidence type="ECO:0000256" key="10">
    <source>
        <dbReference type="ARBA" id="ARBA00048070"/>
    </source>
</evidence>
<keyword evidence="7 12" id="KW-0067">ATP-binding</keyword>
<comment type="catalytic activity">
    <reaction evidence="10 12">
        <text>beta-D-fructose 6-phosphate + ATP = beta-D-fructose 1,6-bisphosphate + ADP + H(+)</text>
        <dbReference type="Rhea" id="RHEA:16109"/>
        <dbReference type="ChEBI" id="CHEBI:15378"/>
        <dbReference type="ChEBI" id="CHEBI:30616"/>
        <dbReference type="ChEBI" id="CHEBI:32966"/>
        <dbReference type="ChEBI" id="CHEBI:57634"/>
        <dbReference type="ChEBI" id="CHEBI:456216"/>
        <dbReference type="EC" id="2.7.1.11"/>
    </reaction>
</comment>
<comment type="function">
    <text evidence="12">Catalyzes the phosphorylation of D-fructose 6-phosphate to fructose 1,6-bisphosphate by ATP, the first committing step of glycolysis.</text>
</comment>
<dbReference type="EMBL" id="BAABRI010000007">
    <property type="protein sequence ID" value="GAA5482395.1"/>
    <property type="molecule type" value="Genomic_DNA"/>
</dbReference>
<comment type="catalytic activity">
    <reaction evidence="11">
        <text>beta-D-fructose 6-phosphate + diphosphate = beta-D-fructose 1,6-bisphosphate + phosphate + H(+)</text>
        <dbReference type="Rhea" id="RHEA:13613"/>
        <dbReference type="ChEBI" id="CHEBI:15378"/>
        <dbReference type="ChEBI" id="CHEBI:32966"/>
        <dbReference type="ChEBI" id="CHEBI:33019"/>
        <dbReference type="ChEBI" id="CHEBI:43474"/>
        <dbReference type="ChEBI" id="CHEBI:57634"/>
        <dbReference type="EC" id="2.7.1.90"/>
    </reaction>
</comment>
<comment type="function">
    <text evidence="2">Catalyzes the phosphorylation of D-fructose 6-phosphate, the first committing step of glycolysis. Uses inorganic phosphate (PPi) as phosphoryl donor instead of ATP like common ATP-dependent phosphofructokinases (ATP-PFKs), which renders the reaction reversible, and can thus function both in glycolysis and gluconeogenesis. Consistently, PPi-PFK can replace the enzymes of both the forward (ATP-PFK) and reverse (fructose-bisphosphatase (FBPase)) reactions.</text>
</comment>
<evidence type="ECO:0000256" key="12">
    <source>
        <dbReference type="HAMAP-Rule" id="MF_01981"/>
    </source>
</evidence>
<dbReference type="InterPro" id="IPR050929">
    <property type="entry name" value="PFKA"/>
</dbReference>
<dbReference type="SUPFAM" id="SSF53784">
    <property type="entry name" value="Phosphofructokinase"/>
    <property type="match status" value="1"/>
</dbReference>
<feature type="active site" description="Proton acceptor" evidence="12">
    <location>
        <position position="213"/>
    </location>
</feature>
<dbReference type="Gene3D" id="3.40.50.450">
    <property type="match status" value="1"/>
</dbReference>
<feature type="binding site" evidence="12">
    <location>
        <position position="183"/>
    </location>
    <ligand>
        <name>Mg(2+)</name>
        <dbReference type="ChEBI" id="CHEBI:18420"/>
        <note>catalytic</note>
    </ligand>
</feature>
<evidence type="ECO:0000259" key="13">
    <source>
        <dbReference type="Pfam" id="PF00365"/>
    </source>
</evidence>
<feature type="domain" description="Phosphofructokinase" evidence="13">
    <location>
        <begin position="84"/>
        <end position="390"/>
    </location>
</feature>
<comment type="pathway">
    <text evidence="12">Carbohydrate degradation; glycolysis; D-glyceraldehyde 3-phosphate and glycerone phosphate from D-glucose: step 3/4.</text>
</comment>
<dbReference type="PRINTS" id="PR00476">
    <property type="entry name" value="PHFRCTKINASE"/>
</dbReference>
<keyword evidence="5 12" id="KW-0547">Nucleotide-binding</keyword>
<dbReference type="Pfam" id="PF00365">
    <property type="entry name" value="PFK"/>
    <property type="match status" value="1"/>
</dbReference>